<name>A0A347WFP3_9PROT</name>
<organism evidence="2 3">
    <name type="scientific">Komagataeibacter saccharivorans</name>
    <dbReference type="NCBI Taxonomy" id="265959"/>
    <lineage>
        <taxon>Bacteria</taxon>
        <taxon>Pseudomonadati</taxon>
        <taxon>Pseudomonadota</taxon>
        <taxon>Alphaproteobacteria</taxon>
        <taxon>Acetobacterales</taxon>
        <taxon>Acetobacteraceae</taxon>
        <taxon>Komagataeibacter</taxon>
    </lineage>
</organism>
<reference evidence="2 3" key="1">
    <citation type="submission" date="2017-08" db="EMBL/GenBank/DDBJ databases">
        <title>Complete genome sequence of Gluconacetobacter saccharivorans CV1 isolated from Fermented Vinegar.</title>
        <authorList>
            <person name="Kim S.-Y."/>
        </authorList>
    </citation>
    <scope>NUCLEOTIDE SEQUENCE [LARGE SCALE GENOMIC DNA]</scope>
    <source>
        <strain evidence="2 3">CV1</strain>
    </source>
</reference>
<dbReference type="Proteomes" id="UP000264120">
    <property type="component" value="Chromosome"/>
</dbReference>
<evidence type="ECO:0008006" key="4">
    <source>
        <dbReference type="Google" id="ProtNLM"/>
    </source>
</evidence>
<feature type="transmembrane region" description="Helical" evidence="1">
    <location>
        <begin position="361"/>
        <end position="383"/>
    </location>
</feature>
<keyword evidence="1" id="KW-0812">Transmembrane</keyword>
<feature type="transmembrane region" description="Helical" evidence="1">
    <location>
        <begin position="212"/>
        <end position="231"/>
    </location>
</feature>
<evidence type="ECO:0000313" key="3">
    <source>
        <dbReference type="Proteomes" id="UP000264120"/>
    </source>
</evidence>
<feature type="transmembrane region" description="Helical" evidence="1">
    <location>
        <begin position="326"/>
        <end position="349"/>
    </location>
</feature>
<feature type="transmembrane region" description="Helical" evidence="1">
    <location>
        <begin position="87"/>
        <end position="109"/>
    </location>
</feature>
<accession>A0A347WFP3</accession>
<feature type="transmembrane region" description="Helical" evidence="1">
    <location>
        <begin position="115"/>
        <end position="134"/>
    </location>
</feature>
<dbReference type="KEGG" id="ksc:CD178_02942"/>
<feature type="transmembrane region" description="Helical" evidence="1">
    <location>
        <begin position="293"/>
        <end position="314"/>
    </location>
</feature>
<evidence type="ECO:0000313" key="2">
    <source>
        <dbReference type="EMBL" id="AXY23686.1"/>
    </source>
</evidence>
<dbReference type="EMBL" id="CP023036">
    <property type="protein sequence ID" value="AXY23686.1"/>
    <property type="molecule type" value="Genomic_DNA"/>
</dbReference>
<proteinExistence type="predicted"/>
<keyword evidence="1" id="KW-0472">Membrane</keyword>
<protein>
    <recommendedName>
        <fullName evidence="4">Glycosyltransferase RgtA/B/C/D-like domain-containing protein</fullName>
    </recommendedName>
</protein>
<keyword evidence="3" id="KW-1185">Reference proteome</keyword>
<feature type="transmembrane region" description="Helical" evidence="1">
    <location>
        <begin position="177"/>
        <end position="200"/>
    </location>
</feature>
<feature type="transmembrane region" description="Helical" evidence="1">
    <location>
        <begin position="395"/>
        <end position="419"/>
    </location>
</feature>
<feature type="transmembrane region" description="Helical" evidence="1">
    <location>
        <begin position="270"/>
        <end position="287"/>
    </location>
</feature>
<feature type="transmembrane region" description="Helical" evidence="1">
    <location>
        <begin position="12"/>
        <end position="35"/>
    </location>
</feature>
<gene>
    <name evidence="2" type="ORF">CD178_02942</name>
</gene>
<sequence>MAQTFVHRIPDWCVHAALVVFGALFSIGVSGYAGGQENNLYHLPVLARLYDEPQFANDMFIQSLRFYASGFWMLLAGHVPERDVYTVLFLCQIVSRIVLFSGLVVWARLVGVADIRAQFVFVILASLSSILRGYSKAGDGGLLIDYFTQSELANGTTLLSLAWMVRRRMAAAFAMNGITFFINAFIAVWTAVPLAFILWFQWREGKWRIRPLFAHAAIGLAVFTLLAIPVLRNILANPYNISIPPFDYITFLEEFFPYHFLIWTIPSQETWSFLVILCCGAAGAMALSASGALLAVALSGAATVWIIGVVLPYLTHARLLLNLHLLRSGTTVHLLTAMAIAGLATRWLFSRNETDRHVWAPALILCSCTTDRMLPLIILLLLMRRARPDLAFRRRYFATIVLLLPVVFFITIHTVHTYAAERQIIQQRDEWQDLAMWARTQTPAQAIFLLPPGTSRGTRTGFTTDMEQEQLFQGAVVFNYFSHRQAWILRADGSAVMWAPAYYHTWHDRLQDVTHLRNLSERSYYAAQHGIAYVVDRCASTDLDHAVARFGRLCVFRTFKGTET</sequence>
<evidence type="ECO:0000256" key="1">
    <source>
        <dbReference type="SAM" id="Phobius"/>
    </source>
</evidence>
<feature type="transmembrane region" description="Helical" evidence="1">
    <location>
        <begin position="243"/>
        <end position="263"/>
    </location>
</feature>
<keyword evidence="1" id="KW-1133">Transmembrane helix</keyword>
<dbReference type="AlphaFoldDB" id="A0A347WFP3"/>